<evidence type="ECO:0000313" key="2">
    <source>
        <dbReference type="EMBL" id="MDK9866759.1"/>
    </source>
</evidence>
<reference evidence="2" key="1">
    <citation type="journal article" date="2023" name="Int. J. Mol. Sci.">
        <title>Antibiotic Resistance/Susceptibility Profiles of Staphylococcus equorum Strains from Cheese, and Genome Analysis for Antibiotic Resistance Genes.</title>
        <authorList>
            <person name="Vazquez L."/>
            <person name="Srednik M.E."/>
            <person name="Rodriguez J."/>
            <person name="Florez A.B."/>
            <person name="Mayo B."/>
        </authorList>
    </citation>
    <scope>NUCLEOTIDE SEQUENCE</scope>
    <source>
        <strain evidence="2">5A3I</strain>
    </source>
</reference>
<dbReference type="Proteomes" id="UP001174037">
    <property type="component" value="Unassembled WGS sequence"/>
</dbReference>
<evidence type="ECO:0000256" key="1">
    <source>
        <dbReference type="SAM" id="Phobius"/>
    </source>
</evidence>
<keyword evidence="1" id="KW-1133">Transmembrane helix</keyword>
<keyword evidence="1" id="KW-0812">Transmembrane</keyword>
<comment type="caution">
    <text evidence="2">The sequence shown here is derived from an EMBL/GenBank/DDBJ whole genome shotgun (WGS) entry which is preliminary data.</text>
</comment>
<feature type="transmembrane region" description="Helical" evidence="1">
    <location>
        <begin position="32"/>
        <end position="53"/>
    </location>
</feature>
<dbReference type="RefSeq" id="WP_103169969.1">
    <property type="nucleotide sequence ID" value="NZ_CP068063.1"/>
</dbReference>
<keyword evidence="1" id="KW-0472">Membrane</keyword>
<reference evidence="2" key="2">
    <citation type="submission" date="2023-03" db="EMBL/GenBank/DDBJ databases">
        <authorList>
            <person name="Vazquez L."/>
            <person name="Rodriguez J."/>
            <person name="Mayo B."/>
            <person name="Florez A.B."/>
        </authorList>
    </citation>
    <scope>NUCLEOTIDE SEQUENCE</scope>
    <source>
        <strain evidence="2">5A3I</strain>
    </source>
</reference>
<sequence>MGSFMIYGVYAFFCILLLLVFLSLVFDTNKFGIAIMLSSIVLIIFAILAIYLASTNQNRENINPLQYDAGEKFRKSLSL</sequence>
<organism evidence="2 3">
    <name type="scientific">Staphylococcus equorum</name>
    <dbReference type="NCBI Taxonomy" id="246432"/>
    <lineage>
        <taxon>Bacteria</taxon>
        <taxon>Bacillati</taxon>
        <taxon>Bacillota</taxon>
        <taxon>Bacilli</taxon>
        <taxon>Bacillales</taxon>
        <taxon>Staphylococcaceae</taxon>
        <taxon>Staphylococcus</taxon>
    </lineage>
</organism>
<dbReference type="AlphaFoldDB" id="A0AAW7AQJ7"/>
<name>A0AAW7AQJ7_9STAP</name>
<evidence type="ECO:0000313" key="3">
    <source>
        <dbReference type="Proteomes" id="UP001174037"/>
    </source>
</evidence>
<proteinExistence type="predicted"/>
<gene>
    <name evidence="2" type="ORF">P1A27_12510</name>
</gene>
<dbReference type="EMBL" id="JARGCK010000013">
    <property type="protein sequence ID" value="MDK9866759.1"/>
    <property type="molecule type" value="Genomic_DNA"/>
</dbReference>
<protein>
    <submittedName>
        <fullName evidence="2">Uncharacterized protein</fullName>
    </submittedName>
</protein>
<accession>A0AAW7AQJ7</accession>
<feature type="transmembrane region" description="Helical" evidence="1">
    <location>
        <begin position="7"/>
        <end position="26"/>
    </location>
</feature>